<dbReference type="Proteomes" id="UP001168528">
    <property type="component" value="Unassembled WGS sequence"/>
</dbReference>
<dbReference type="RefSeq" id="WP_302042278.1">
    <property type="nucleotide sequence ID" value="NZ_JAUKPO010000062.1"/>
</dbReference>
<dbReference type="SUPFAM" id="SSF53756">
    <property type="entry name" value="UDP-Glycosyltransferase/glycogen phosphorylase"/>
    <property type="match status" value="1"/>
</dbReference>
<sequence>MANYLFMSAPVTGHVHPVLPIAGFLVEAGHQVVWITGRKYQSKVERTGARFHPLPEAMDPKEQEPYDFYPALRKLKGTAQIKYYIKHVFLDNSGLEMEAINQVLEFFPADVLVGDTVTLGLYYKAQLAGMPSLCHSLLPLSIPSRDTAPFGLGLLPGKGMIASFRNRLLNYLINQVAFADVNRYMNQVRQQHGLAPYRLPFFRSMFDLPTITCHLAPTSFEYHRSDLPGSIHFVGPVFPPAEADLVLPHWWDELQTNRPVVLINQGTMATDTADLIEPAIEALQDEDVLVIALPVKPGKLSNLPSNVRTASYIPFAKLLPHVDLMVTNGGYGGTQFALSHGIPLVVAGGKEDKMEVAARVEWSGAGINLRKHQPAPDTIRLAVRRVLNDPSYRQQARRLQQDMARYHAPSQIAQLLEQLSKAVPAYRSASKSEGN</sequence>
<dbReference type="Gene3D" id="3.40.50.2000">
    <property type="entry name" value="Glycogen Phosphorylase B"/>
    <property type="match status" value="2"/>
</dbReference>
<dbReference type="CDD" id="cd03784">
    <property type="entry name" value="GT1_Gtf-like"/>
    <property type="match status" value="1"/>
</dbReference>
<dbReference type="InterPro" id="IPR002213">
    <property type="entry name" value="UDP_glucos_trans"/>
</dbReference>
<comment type="caution">
    <text evidence="2">The sequence shown here is derived from an EMBL/GenBank/DDBJ whole genome shotgun (WGS) entry which is preliminary data.</text>
</comment>
<dbReference type="PANTHER" id="PTHR48050">
    <property type="entry name" value="STEROL 3-BETA-GLUCOSYLTRANSFERASE"/>
    <property type="match status" value="1"/>
</dbReference>
<reference evidence="2" key="1">
    <citation type="submission" date="2023-07" db="EMBL/GenBank/DDBJ databases">
        <title>The genome sequence of Rhodocytophaga aerolata KACC 12507.</title>
        <authorList>
            <person name="Zhang X."/>
        </authorList>
    </citation>
    <scope>NUCLEOTIDE SEQUENCE</scope>
    <source>
        <strain evidence="2">KACC 12507</strain>
    </source>
</reference>
<organism evidence="2 3">
    <name type="scientific">Rhodocytophaga aerolata</name>
    <dbReference type="NCBI Taxonomy" id="455078"/>
    <lineage>
        <taxon>Bacteria</taxon>
        <taxon>Pseudomonadati</taxon>
        <taxon>Bacteroidota</taxon>
        <taxon>Cytophagia</taxon>
        <taxon>Cytophagales</taxon>
        <taxon>Rhodocytophagaceae</taxon>
        <taxon>Rhodocytophaga</taxon>
    </lineage>
</organism>
<evidence type="ECO:0000313" key="2">
    <source>
        <dbReference type="EMBL" id="MDO1451481.1"/>
    </source>
</evidence>
<keyword evidence="3" id="KW-1185">Reference proteome</keyword>
<protein>
    <recommendedName>
        <fullName evidence="1">Erythromycin biosynthesis protein CIII-like C-terminal domain-containing protein</fullName>
    </recommendedName>
</protein>
<name>A0ABT8RID6_9BACT</name>
<accession>A0ABT8RID6</accession>
<dbReference type="InterPro" id="IPR010610">
    <property type="entry name" value="EryCIII-like_C"/>
</dbReference>
<evidence type="ECO:0000313" key="3">
    <source>
        <dbReference type="Proteomes" id="UP001168528"/>
    </source>
</evidence>
<dbReference type="PANTHER" id="PTHR48050:SF13">
    <property type="entry name" value="STEROL 3-BETA-GLUCOSYLTRANSFERASE UGT80A2"/>
    <property type="match status" value="1"/>
</dbReference>
<evidence type="ECO:0000259" key="1">
    <source>
        <dbReference type="Pfam" id="PF06722"/>
    </source>
</evidence>
<dbReference type="Pfam" id="PF06722">
    <property type="entry name" value="EryCIII-like_C"/>
    <property type="match status" value="1"/>
</dbReference>
<feature type="domain" description="Erythromycin biosynthesis protein CIII-like C-terminal" evidence="1">
    <location>
        <begin position="289"/>
        <end position="419"/>
    </location>
</feature>
<dbReference type="InterPro" id="IPR050426">
    <property type="entry name" value="Glycosyltransferase_28"/>
</dbReference>
<gene>
    <name evidence="2" type="ORF">Q0590_34725</name>
</gene>
<proteinExistence type="predicted"/>
<dbReference type="EMBL" id="JAUKPO010000062">
    <property type="protein sequence ID" value="MDO1451481.1"/>
    <property type="molecule type" value="Genomic_DNA"/>
</dbReference>